<gene>
    <name evidence="1" type="ORF">GDO81_018582</name>
</gene>
<reference evidence="1" key="1">
    <citation type="thesis" date="2020" institute="ProQuest LLC" country="789 East Eisenhower Parkway, Ann Arbor, MI, USA">
        <title>Comparative Genomics and Chromosome Evolution.</title>
        <authorList>
            <person name="Mudd A.B."/>
        </authorList>
    </citation>
    <scope>NUCLEOTIDE SEQUENCE</scope>
    <source>
        <strain evidence="1">237g6f4</strain>
        <tissue evidence="1">Blood</tissue>
    </source>
</reference>
<organism evidence="1 2">
    <name type="scientific">Engystomops pustulosus</name>
    <name type="common">Tungara frog</name>
    <name type="synonym">Physalaemus pustulosus</name>
    <dbReference type="NCBI Taxonomy" id="76066"/>
    <lineage>
        <taxon>Eukaryota</taxon>
        <taxon>Metazoa</taxon>
        <taxon>Chordata</taxon>
        <taxon>Craniata</taxon>
        <taxon>Vertebrata</taxon>
        <taxon>Euteleostomi</taxon>
        <taxon>Amphibia</taxon>
        <taxon>Batrachia</taxon>
        <taxon>Anura</taxon>
        <taxon>Neobatrachia</taxon>
        <taxon>Hyloidea</taxon>
        <taxon>Leptodactylidae</taxon>
        <taxon>Leiuperinae</taxon>
        <taxon>Engystomops</taxon>
    </lineage>
</organism>
<evidence type="ECO:0000313" key="2">
    <source>
        <dbReference type="Proteomes" id="UP000824782"/>
    </source>
</evidence>
<name>A0AAV6Z0K9_ENGPU</name>
<evidence type="ECO:0000313" key="1">
    <source>
        <dbReference type="EMBL" id="KAG8540780.1"/>
    </source>
</evidence>
<accession>A0AAV6Z0K9</accession>
<comment type="caution">
    <text evidence="1">The sequence shown here is derived from an EMBL/GenBank/DDBJ whole genome shotgun (WGS) entry which is preliminary data.</text>
</comment>
<dbReference type="Proteomes" id="UP000824782">
    <property type="component" value="Unassembled WGS sequence"/>
</dbReference>
<dbReference type="EMBL" id="WNYA01009314">
    <property type="protein sequence ID" value="KAG8540780.1"/>
    <property type="molecule type" value="Genomic_DNA"/>
</dbReference>
<protein>
    <submittedName>
        <fullName evidence="1">Uncharacterized protein</fullName>
    </submittedName>
</protein>
<proteinExistence type="predicted"/>
<dbReference type="AlphaFoldDB" id="A0AAV6Z0K9"/>
<keyword evidence="2" id="KW-1185">Reference proteome</keyword>
<sequence>MTPFLQGKLDSQKLTIPYRIIPLCGGKCFGEEATGESSAPRPLLGKNRSSSYGRGIDFQKEWLLGIRSVRTFNFWQNQGTVSRMNAEAIIRAIPKQDNPRPYPENYRLLINCDLKIYAKILPNKLEKIIPSLISTGE</sequence>